<dbReference type="PIRSF" id="PIRSF002741">
    <property type="entry name" value="MppA"/>
    <property type="match status" value="1"/>
</dbReference>
<dbReference type="InterPro" id="IPR006311">
    <property type="entry name" value="TAT_signal"/>
</dbReference>
<keyword evidence="4" id="KW-0732">Signal</keyword>
<dbReference type="Pfam" id="PF00496">
    <property type="entry name" value="SBP_bac_5"/>
    <property type="match status" value="1"/>
</dbReference>
<dbReference type="GO" id="GO:1904680">
    <property type="term" value="F:peptide transmembrane transporter activity"/>
    <property type="evidence" value="ECO:0007669"/>
    <property type="project" value="TreeGrafter"/>
</dbReference>
<dbReference type="STRING" id="1385369.N825_13755"/>
<dbReference type="InterPro" id="IPR039424">
    <property type="entry name" value="SBP_5"/>
</dbReference>
<dbReference type="PATRIC" id="fig|1385369.3.peg.4632"/>
<dbReference type="PROSITE" id="PS51318">
    <property type="entry name" value="TAT"/>
    <property type="match status" value="1"/>
</dbReference>
<dbReference type="Gene3D" id="3.90.76.10">
    <property type="entry name" value="Dipeptide-binding Protein, Domain 1"/>
    <property type="match status" value="1"/>
</dbReference>
<dbReference type="PANTHER" id="PTHR30290">
    <property type="entry name" value="PERIPLASMIC BINDING COMPONENT OF ABC TRANSPORTER"/>
    <property type="match status" value="1"/>
</dbReference>
<dbReference type="InterPro" id="IPR030678">
    <property type="entry name" value="Peptide/Ni-bd"/>
</dbReference>
<dbReference type="Gene3D" id="3.40.190.10">
    <property type="entry name" value="Periplasmic binding protein-like II"/>
    <property type="match status" value="1"/>
</dbReference>
<dbReference type="RefSeq" id="WP_037457362.1">
    <property type="nucleotide sequence ID" value="NZ_AVFL01000019.1"/>
</dbReference>
<keyword evidence="7" id="KW-1185">Reference proteome</keyword>
<comment type="subcellular location">
    <subcellularLocation>
        <location evidence="1">Periplasm</location>
    </subcellularLocation>
</comment>
<protein>
    <recommendedName>
        <fullName evidence="5">Solute-binding protein family 5 domain-containing protein</fullName>
    </recommendedName>
</protein>
<dbReference type="GO" id="GO:0015833">
    <property type="term" value="P:peptide transport"/>
    <property type="evidence" value="ECO:0007669"/>
    <property type="project" value="TreeGrafter"/>
</dbReference>
<keyword evidence="3" id="KW-0813">Transport</keyword>
<dbReference type="EMBL" id="AVFL01000019">
    <property type="protein sequence ID" value="EWY38268.1"/>
    <property type="molecule type" value="Genomic_DNA"/>
</dbReference>
<dbReference type="Gene3D" id="3.10.105.10">
    <property type="entry name" value="Dipeptide-binding Protein, Domain 3"/>
    <property type="match status" value="1"/>
</dbReference>
<dbReference type="AlphaFoldDB" id="W9H3C8"/>
<dbReference type="SUPFAM" id="SSF53850">
    <property type="entry name" value="Periplasmic binding protein-like II"/>
    <property type="match status" value="1"/>
</dbReference>
<sequence>MRHTSSNGGFATTRRTFLGGVGAAGALIMAGGFPIGIARAQSGKSLSFALSSYPPSLHPFEYTGTASLTVKLLIFRGLLSYDTDGKIRPELAESWTQPTPTTYEFTLRENARFHDGSPVEAEDVKFSYETIGAEKSTAHLRVDFQNVSAIEVIEPRRIRITLTSPRATFLDLLANGYAVIVSRNSKAPNFVGAGPFEVAGIERGTSIQMKAFGGYYKAGHPKVQGIRFIAMPDESLRRAALESGDVDIIEYVPTQDFARFRDSAGTTLESVDGPFMYLTFNAQKGPFADARVRRAVAYAIDRDALNAAGFSGVGKPIYGLAIPPNPAYDPDAVKDRWSHDPDKAKALLKEAGVGGGLVTSLLATSQYSQHNDTALVVQQNLAEVGIMAELNLPDWGTRVTLGNRGQYEIAVQGTAGAYNDPDAMTAYIAGGQSASYTRSFGFENARIDELLQKGRSELDVAKRREIYAEVETLALQEVPILPLLWRPQAYGLTKKVSGFKALPGFLSFQTGLVLEDVELG</sequence>
<name>W9H3C8_9PROT</name>
<reference evidence="6 7" key="1">
    <citation type="submission" date="2013-08" db="EMBL/GenBank/DDBJ databases">
        <title>The genome sequence of Skermanella stibiiresistens.</title>
        <authorList>
            <person name="Zhu W."/>
            <person name="Wang G."/>
        </authorList>
    </citation>
    <scope>NUCLEOTIDE SEQUENCE [LARGE SCALE GENOMIC DNA]</scope>
    <source>
        <strain evidence="6 7">SB22</strain>
    </source>
</reference>
<evidence type="ECO:0000313" key="6">
    <source>
        <dbReference type="EMBL" id="EWY38268.1"/>
    </source>
</evidence>
<dbReference type="GO" id="GO:0030288">
    <property type="term" value="C:outer membrane-bounded periplasmic space"/>
    <property type="evidence" value="ECO:0007669"/>
    <property type="project" value="UniProtKB-ARBA"/>
</dbReference>
<evidence type="ECO:0000256" key="2">
    <source>
        <dbReference type="ARBA" id="ARBA00005695"/>
    </source>
</evidence>
<dbReference type="InterPro" id="IPR000914">
    <property type="entry name" value="SBP_5_dom"/>
</dbReference>
<accession>W9H3C8</accession>
<dbReference type="Proteomes" id="UP000019486">
    <property type="component" value="Unassembled WGS sequence"/>
</dbReference>
<comment type="similarity">
    <text evidence="2">Belongs to the bacterial solute-binding protein 5 family.</text>
</comment>
<dbReference type="PANTHER" id="PTHR30290:SF9">
    <property type="entry name" value="OLIGOPEPTIDE-BINDING PROTEIN APPA"/>
    <property type="match status" value="1"/>
</dbReference>
<proteinExistence type="inferred from homology"/>
<comment type="caution">
    <text evidence="6">The sequence shown here is derived from an EMBL/GenBank/DDBJ whole genome shotgun (WGS) entry which is preliminary data.</text>
</comment>
<feature type="domain" description="Solute-binding protein family 5" evidence="5">
    <location>
        <begin position="86"/>
        <end position="433"/>
    </location>
</feature>
<evidence type="ECO:0000259" key="5">
    <source>
        <dbReference type="Pfam" id="PF00496"/>
    </source>
</evidence>
<evidence type="ECO:0000256" key="4">
    <source>
        <dbReference type="ARBA" id="ARBA00022729"/>
    </source>
</evidence>
<dbReference type="GO" id="GO:0043190">
    <property type="term" value="C:ATP-binding cassette (ABC) transporter complex"/>
    <property type="evidence" value="ECO:0007669"/>
    <property type="project" value="InterPro"/>
</dbReference>
<evidence type="ECO:0000256" key="1">
    <source>
        <dbReference type="ARBA" id="ARBA00004418"/>
    </source>
</evidence>
<evidence type="ECO:0000256" key="3">
    <source>
        <dbReference type="ARBA" id="ARBA00022448"/>
    </source>
</evidence>
<evidence type="ECO:0000313" key="7">
    <source>
        <dbReference type="Proteomes" id="UP000019486"/>
    </source>
</evidence>
<dbReference type="OrthoDB" id="9803988at2"/>
<organism evidence="6 7">
    <name type="scientific">Skermanella stibiiresistens SB22</name>
    <dbReference type="NCBI Taxonomy" id="1385369"/>
    <lineage>
        <taxon>Bacteria</taxon>
        <taxon>Pseudomonadati</taxon>
        <taxon>Pseudomonadota</taxon>
        <taxon>Alphaproteobacteria</taxon>
        <taxon>Rhodospirillales</taxon>
        <taxon>Azospirillaceae</taxon>
        <taxon>Skermanella</taxon>
    </lineage>
</organism>
<gene>
    <name evidence="6" type="ORF">N825_13755</name>
</gene>